<sequence length="64" mass="7163">MLSQKLGWGGKGTGDGEMGRWGDKGTREKKRDQMIFPLFASSLLYKSISLFTMDRPCCPSLKYG</sequence>
<comment type="caution">
    <text evidence="2">The sequence shown here is derived from an EMBL/GenBank/DDBJ whole genome shotgun (WGS) entry which is preliminary data.</text>
</comment>
<name>A0A1U7IN96_9CYAN</name>
<dbReference type="EMBL" id="MRCE01000007">
    <property type="protein sequence ID" value="OKH38743.1"/>
    <property type="molecule type" value="Genomic_DNA"/>
</dbReference>
<feature type="compositionally biased region" description="Basic and acidic residues" evidence="1">
    <location>
        <begin position="17"/>
        <end position="26"/>
    </location>
</feature>
<protein>
    <submittedName>
        <fullName evidence="2">Uncharacterized protein</fullName>
    </submittedName>
</protein>
<dbReference type="Proteomes" id="UP000185860">
    <property type="component" value="Unassembled WGS sequence"/>
</dbReference>
<gene>
    <name evidence="2" type="ORF">NIES2119_09130</name>
</gene>
<accession>A0A1U7IN96</accession>
<evidence type="ECO:0000256" key="1">
    <source>
        <dbReference type="SAM" id="MobiDB-lite"/>
    </source>
</evidence>
<evidence type="ECO:0000313" key="3">
    <source>
        <dbReference type="Proteomes" id="UP000185860"/>
    </source>
</evidence>
<feature type="region of interest" description="Disordered" evidence="1">
    <location>
        <begin position="1"/>
        <end position="26"/>
    </location>
</feature>
<reference evidence="2 3" key="1">
    <citation type="submission" date="2016-11" db="EMBL/GenBank/DDBJ databases">
        <title>Draft Genome Sequences of Nine Cyanobacterial Strains from Diverse Habitats.</title>
        <authorList>
            <person name="Zhu T."/>
            <person name="Hou S."/>
            <person name="Lu X."/>
            <person name="Hess W.R."/>
        </authorList>
    </citation>
    <scope>NUCLEOTIDE SEQUENCE [LARGE SCALE GENOMIC DNA]</scope>
    <source>
        <strain evidence="2 3">IAM M-71</strain>
    </source>
</reference>
<organism evidence="2 3">
    <name type="scientific">[Phormidium ambiguum] IAM M-71</name>
    <dbReference type="NCBI Taxonomy" id="454136"/>
    <lineage>
        <taxon>Bacteria</taxon>
        <taxon>Bacillati</taxon>
        <taxon>Cyanobacteriota</taxon>
        <taxon>Cyanophyceae</taxon>
        <taxon>Oscillatoriophycideae</taxon>
        <taxon>Aerosakkonematales</taxon>
        <taxon>Aerosakkonemataceae</taxon>
        <taxon>Floridanema</taxon>
    </lineage>
</organism>
<dbReference type="AlphaFoldDB" id="A0A1U7IN96"/>
<evidence type="ECO:0000313" key="2">
    <source>
        <dbReference type="EMBL" id="OKH38743.1"/>
    </source>
</evidence>
<feature type="compositionally biased region" description="Gly residues" evidence="1">
    <location>
        <begin position="7"/>
        <end position="16"/>
    </location>
</feature>
<proteinExistence type="predicted"/>